<reference evidence="6" key="1">
    <citation type="journal article" date="2023" name="BMC Genomics">
        <title>Chromosome-level genome assemblies of Cutaneotrichosporon spp. (Trichosporonales, Basidiomycota) reveal imbalanced evolution between nucleotide sequences and chromosome synteny.</title>
        <authorList>
            <person name="Kobayashi Y."/>
            <person name="Kayamori A."/>
            <person name="Aoki K."/>
            <person name="Shiwa Y."/>
            <person name="Matsutani M."/>
            <person name="Fujita N."/>
            <person name="Sugita T."/>
            <person name="Iwasaki W."/>
            <person name="Tanaka N."/>
            <person name="Takashima M."/>
        </authorList>
    </citation>
    <scope>NUCLEOTIDE SEQUENCE</scope>
    <source>
        <strain evidence="6">HIS016</strain>
    </source>
</reference>
<evidence type="ECO:0000259" key="5">
    <source>
        <dbReference type="PROSITE" id="PS51891"/>
    </source>
</evidence>
<name>A0AAD3YCC8_9TREE</name>
<evidence type="ECO:0000313" key="7">
    <source>
        <dbReference type="Proteomes" id="UP001222932"/>
    </source>
</evidence>
<dbReference type="AlphaFoldDB" id="A0AAD3YCC8"/>
<evidence type="ECO:0000256" key="1">
    <source>
        <dbReference type="ARBA" id="ARBA00005495"/>
    </source>
</evidence>
<dbReference type="GO" id="GO:0016846">
    <property type="term" value="F:carbon-sulfur lyase activity"/>
    <property type="evidence" value="ECO:0007669"/>
    <property type="project" value="InterPro"/>
</dbReference>
<sequence length="141" mass="15499">MPRTGSCRCGNIKLEFLEDGNNDGIVCYCKTCRNLHSSESLNLKTTVDNVKVTKGTPKIYKDQKTDSGNAILRNFCGDCGSAVFSDPDAMPGTRFLKVGVLDDPSAIKLVGEIYVDDALNFQVRDKKLGQKHFEGMMAKEV</sequence>
<proteinExistence type="inferred from homology"/>
<accession>A0AAD3YCC8</accession>
<organism evidence="6 7">
    <name type="scientific">Cutaneotrichosporon spelunceum</name>
    <dbReference type="NCBI Taxonomy" id="1672016"/>
    <lineage>
        <taxon>Eukaryota</taxon>
        <taxon>Fungi</taxon>
        <taxon>Dikarya</taxon>
        <taxon>Basidiomycota</taxon>
        <taxon>Agaricomycotina</taxon>
        <taxon>Tremellomycetes</taxon>
        <taxon>Trichosporonales</taxon>
        <taxon>Trichosporonaceae</taxon>
        <taxon>Cutaneotrichosporon</taxon>
    </lineage>
</organism>
<feature type="domain" description="CENP-V/GFA" evidence="5">
    <location>
        <begin position="3"/>
        <end position="134"/>
    </location>
</feature>
<evidence type="ECO:0000256" key="4">
    <source>
        <dbReference type="ARBA" id="ARBA00023239"/>
    </source>
</evidence>
<dbReference type="Pfam" id="PF04828">
    <property type="entry name" value="GFA"/>
    <property type="match status" value="1"/>
</dbReference>
<gene>
    <name evidence="6" type="ORF">CspeluHIS016_0407700</name>
</gene>
<comment type="caution">
    <text evidence="6">The sequence shown here is derived from an EMBL/GenBank/DDBJ whole genome shotgun (WGS) entry which is preliminary data.</text>
</comment>
<keyword evidence="7" id="KW-1185">Reference proteome</keyword>
<dbReference type="SUPFAM" id="SSF51316">
    <property type="entry name" value="Mss4-like"/>
    <property type="match status" value="1"/>
</dbReference>
<dbReference type="InterPro" id="IPR006913">
    <property type="entry name" value="CENP-V/GFA"/>
</dbReference>
<dbReference type="EMBL" id="BTCM01000004">
    <property type="protein sequence ID" value="GMK57936.1"/>
    <property type="molecule type" value="Genomic_DNA"/>
</dbReference>
<dbReference type="Gene3D" id="3.90.1590.10">
    <property type="entry name" value="glutathione-dependent formaldehyde- activating enzyme (gfa)"/>
    <property type="match status" value="1"/>
</dbReference>
<evidence type="ECO:0000256" key="2">
    <source>
        <dbReference type="ARBA" id="ARBA00022723"/>
    </source>
</evidence>
<reference evidence="6" key="2">
    <citation type="submission" date="2023-06" db="EMBL/GenBank/DDBJ databases">
        <authorList>
            <person name="Kobayashi Y."/>
            <person name="Kayamori A."/>
            <person name="Aoki K."/>
            <person name="Shiwa Y."/>
            <person name="Fujita N."/>
            <person name="Sugita T."/>
            <person name="Iwasaki W."/>
            <person name="Tanaka N."/>
            <person name="Takashima M."/>
        </authorList>
    </citation>
    <scope>NUCLEOTIDE SEQUENCE</scope>
    <source>
        <strain evidence="6">HIS016</strain>
    </source>
</reference>
<keyword evidence="4" id="KW-0456">Lyase</keyword>
<comment type="similarity">
    <text evidence="1">Belongs to the Gfa family.</text>
</comment>
<dbReference type="InterPro" id="IPR011057">
    <property type="entry name" value="Mss4-like_sf"/>
</dbReference>
<evidence type="ECO:0000313" key="6">
    <source>
        <dbReference type="EMBL" id="GMK57936.1"/>
    </source>
</evidence>
<dbReference type="GO" id="GO:0046872">
    <property type="term" value="F:metal ion binding"/>
    <property type="evidence" value="ECO:0007669"/>
    <property type="project" value="UniProtKB-KW"/>
</dbReference>
<keyword evidence="2" id="KW-0479">Metal-binding</keyword>
<dbReference type="PANTHER" id="PTHR33337">
    <property type="entry name" value="GFA DOMAIN-CONTAINING PROTEIN"/>
    <property type="match status" value="1"/>
</dbReference>
<dbReference type="Proteomes" id="UP001222932">
    <property type="component" value="Unassembled WGS sequence"/>
</dbReference>
<dbReference type="PANTHER" id="PTHR33337:SF30">
    <property type="entry name" value="DUF636 DOMAIN PROTEIN (AFU_ORTHOLOGUE AFUA_1G03180)"/>
    <property type="match status" value="1"/>
</dbReference>
<evidence type="ECO:0000256" key="3">
    <source>
        <dbReference type="ARBA" id="ARBA00022833"/>
    </source>
</evidence>
<keyword evidence="3" id="KW-0862">Zinc</keyword>
<dbReference type="PROSITE" id="PS51891">
    <property type="entry name" value="CENP_V_GFA"/>
    <property type="match status" value="1"/>
</dbReference>
<protein>
    <recommendedName>
        <fullName evidence="5">CENP-V/GFA domain-containing protein</fullName>
    </recommendedName>
</protein>